<evidence type="ECO:0000256" key="3">
    <source>
        <dbReference type="ARBA" id="ARBA00022703"/>
    </source>
</evidence>
<feature type="domain" description="Caspase family p10" evidence="7">
    <location>
        <begin position="330"/>
        <end position="409"/>
    </location>
</feature>
<evidence type="ECO:0000256" key="1">
    <source>
        <dbReference type="ARBA" id="ARBA00010134"/>
    </source>
</evidence>
<dbReference type="SMART" id="SM00115">
    <property type="entry name" value="CASc"/>
    <property type="match status" value="1"/>
</dbReference>
<dbReference type="GO" id="GO:0006508">
    <property type="term" value="P:proteolysis"/>
    <property type="evidence" value="ECO:0007669"/>
    <property type="project" value="UniProtKB-KW"/>
</dbReference>
<dbReference type="WBParaSite" id="PSAMB.scaffold1452size31349.g13318.t1">
    <property type="protein sequence ID" value="PSAMB.scaffold1452size31349.g13318.t1"/>
    <property type="gene ID" value="PSAMB.scaffold1452size31349.g13318"/>
</dbReference>
<dbReference type="PROSITE" id="PS50208">
    <property type="entry name" value="CASPASE_P20"/>
    <property type="match status" value="1"/>
</dbReference>
<feature type="compositionally biased region" description="Low complexity" evidence="6">
    <location>
        <begin position="84"/>
        <end position="99"/>
    </location>
</feature>
<dbReference type="SUPFAM" id="SSF52129">
    <property type="entry name" value="Caspase-like"/>
    <property type="match status" value="1"/>
</dbReference>
<dbReference type="InterPro" id="IPR015917">
    <property type="entry name" value="Pept_C14A"/>
</dbReference>
<dbReference type="InterPro" id="IPR002398">
    <property type="entry name" value="Pept_C14"/>
</dbReference>
<evidence type="ECO:0000259" key="7">
    <source>
        <dbReference type="PROSITE" id="PS50207"/>
    </source>
</evidence>
<protein>
    <submittedName>
        <fullName evidence="10">Caspase</fullName>
    </submittedName>
</protein>
<feature type="region of interest" description="Disordered" evidence="6">
    <location>
        <begin position="1"/>
        <end position="20"/>
    </location>
</feature>
<dbReference type="Gene3D" id="3.40.50.1460">
    <property type="match status" value="1"/>
</dbReference>
<evidence type="ECO:0000256" key="2">
    <source>
        <dbReference type="ARBA" id="ARBA00022670"/>
    </source>
</evidence>
<dbReference type="PROSITE" id="PS01122">
    <property type="entry name" value="CASPASE_CYS"/>
    <property type="match status" value="1"/>
</dbReference>
<evidence type="ECO:0000256" key="5">
    <source>
        <dbReference type="RuleBase" id="RU003971"/>
    </source>
</evidence>
<evidence type="ECO:0000256" key="4">
    <source>
        <dbReference type="ARBA" id="ARBA00022801"/>
    </source>
</evidence>
<evidence type="ECO:0000256" key="6">
    <source>
        <dbReference type="SAM" id="MobiDB-lite"/>
    </source>
</evidence>
<dbReference type="GO" id="GO:0006915">
    <property type="term" value="P:apoptotic process"/>
    <property type="evidence" value="ECO:0007669"/>
    <property type="project" value="UniProtKB-KW"/>
</dbReference>
<reference evidence="10" key="1">
    <citation type="submission" date="2022-11" db="UniProtKB">
        <authorList>
            <consortium name="WormBaseParasite"/>
        </authorList>
    </citation>
    <scope>IDENTIFICATION</scope>
</reference>
<evidence type="ECO:0000313" key="9">
    <source>
        <dbReference type="Proteomes" id="UP000887566"/>
    </source>
</evidence>
<evidence type="ECO:0000259" key="8">
    <source>
        <dbReference type="PROSITE" id="PS50208"/>
    </source>
</evidence>
<dbReference type="Pfam" id="PF00656">
    <property type="entry name" value="Peptidase_C14"/>
    <property type="match status" value="1"/>
</dbReference>
<keyword evidence="2" id="KW-0645">Protease</keyword>
<keyword evidence="9" id="KW-1185">Reference proteome</keyword>
<dbReference type="InterPro" id="IPR033139">
    <property type="entry name" value="Caspase_cys_AS"/>
</dbReference>
<dbReference type="PANTHER" id="PTHR47901">
    <property type="entry name" value="CASPASE RECRUITMENT DOMAIN-CONTAINING PROTEIN 18"/>
    <property type="match status" value="1"/>
</dbReference>
<proteinExistence type="inferred from homology"/>
<dbReference type="InterPro" id="IPR001309">
    <property type="entry name" value="Pept_C14_p20"/>
</dbReference>
<comment type="similarity">
    <text evidence="1 5">Belongs to the peptidase C14A family.</text>
</comment>
<dbReference type="GO" id="GO:0004197">
    <property type="term" value="F:cysteine-type endopeptidase activity"/>
    <property type="evidence" value="ECO:0007669"/>
    <property type="project" value="InterPro"/>
</dbReference>
<dbReference type="AlphaFoldDB" id="A0A914V2L0"/>
<dbReference type="PROSITE" id="PS50207">
    <property type="entry name" value="CASPASE_P10"/>
    <property type="match status" value="1"/>
</dbReference>
<evidence type="ECO:0000313" key="10">
    <source>
        <dbReference type="WBParaSite" id="PSAMB.scaffold1452size31349.g13318.t1"/>
    </source>
</evidence>
<feature type="compositionally biased region" description="Polar residues" evidence="6">
    <location>
        <begin position="65"/>
        <end position="80"/>
    </location>
</feature>
<dbReference type="Proteomes" id="UP000887566">
    <property type="component" value="Unplaced"/>
</dbReference>
<dbReference type="PRINTS" id="PR00376">
    <property type="entry name" value="IL1BCENZYME"/>
</dbReference>
<dbReference type="InterPro" id="IPR011600">
    <property type="entry name" value="Pept_C14_caspase"/>
</dbReference>
<accession>A0A914V2L0</accession>
<feature type="region of interest" description="Disordered" evidence="6">
    <location>
        <begin position="27"/>
        <end position="117"/>
    </location>
</feature>
<feature type="domain" description="Caspase family p20" evidence="8">
    <location>
        <begin position="145"/>
        <end position="276"/>
    </location>
</feature>
<sequence>MSGSPHNTFTSTNYGGINMNGQVTGGTFVQGDYHTDSRDTHNTYNNQNNQGKMVGGPVYGGTVNCADTNNNSQNMKSTGHLNYVGGNQDVGGNVNQNVGASGGGSSQQDQSKDDQERQKAFDGFFEKYLSKSAIQKLPDRPYKIKTGKMLIINNEKWPNNPGCDRDGTNMDRDALEKLSKCIGFGEAVVKENLTVKQMKDDLDKFATEQDWDNLDAAIVCILSHGGENSSIYGTRNLDEKLELAELLQAFSQQTGNCKYLQGKPKIFIVQACRGGKNDNRDASDCGHAGNSDKMEFVSAENLFNSAYPFFVDALPSQESKADSNYKSQAADVLVLWATGWGFLAWRNARTGSYFIQELTEAIVKNRELHMIDLMERVTKSVKDRFQAGMNKAGECPQFLSSLDRKLYLM</sequence>
<organism evidence="9 10">
    <name type="scientific">Plectus sambesii</name>
    <dbReference type="NCBI Taxonomy" id="2011161"/>
    <lineage>
        <taxon>Eukaryota</taxon>
        <taxon>Metazoa</taxon>
        <taxon>Ecdysozoa</taxon>
        <taxon>Nematoda</taxon>
        <taxon>Chromadorea</taxon>
        <taxon>Plectida</taxon>
        <taxon>Plectina</taxon>
        <taxon>Plectoidea</taxon>
        <taxon>Plectidae</taxon>
        <taxon>Plectus</taxon>
    </lineage>
</organism>
<keyword evidence="3" id="KW-0053">Apoptosis</keyword>
<keyword evidence="4" id="KW-0378">Hydrolase</keyword>
<name>A0A914V2L0_9BILA</name>
<dbReference type="InterPro" id="IPR029030">
    <property type="entry name" value="Caspase-like_dom_sf"/>
</dbReference>
<dbReference type="PANTHER" id="PTHR47901:SF8">
    <property type="entry name" value="CASPASE-3"/>
    <property type="match status" value="1"/>
</dbReference>
<feature type="compositionally biased region" description="Polar residues" evidence="6">
    <location>
        <begin position="42"/>
        <end position="51"/>
    </location>
</feature>
<dbReference type="InterPro" id="IPR002138">
    <property type="entry name" value="Pept_C14_p10"/>
</dbReference>